<organism evidence="1 2">
    <name type="scientific">Duganella vulcania</name>
    <dbReference type="NCBI Taxonomy" id="2692166"/>
    <lineage>
        <taxon>Bacteria</taxon>
        <taxon>Pseudomonadati</taxon>
        <taxon>Pseudomonadota</taxon>
        <taxon>Betaproteobacteria</taxon>
        <taxon>Burkholderiales</taxon>
        <taxon>Oxalobacteraceae</taxon>
        <taxon>Telluria group</taxon>
        <taxon>Duganella</taxon>
    </lineage>
</organism>
<gene>
    <name evidence="1" type="ORF">GTP91_14775</name>
</gene>
<reference evidence="1 2" key="1">
    <citation type="submission" date="2020-01" db="EMBL/GenBank/DDBJ databases">
        <title>Novel species isolated from a subtropical stream in China.</title>
        <authorList>
            <person name="Lu H."/>
        </authorList>
    </citation>
    <scope>NUCLEOTIDE SEQUENCE [LARGE SCALE GENOMIC DNA]</scope>
    <source>
        <strain evidence="1 2">FT82W</strain>
    </source>
</reference>
<sequence>MQHLHTLETKEEAEEQLLKLLGPKRLVSDRDGTEVVYKLFGELTWRNLYALGLHNLPELKIIQSQRDSGDAYDKNRHGEIIAALENISRVLGLTIPDHWR</sequence>
<evidence type="ECO:0000313" key="2">
    <source>
        <dbReference type="Proteomes" id="UP000470302"/>
    </source>
</evidence>
<accession>A0A845G3K4</accession>
<name>A0A845G3K4_9BURK</name>
<dbReference type="EMBL" id="WWCW01000046">
    <property type="protein sequence ID" value="MYM88431.1"/>
    <property type="molecule type" value="Genomic_DNA"/>
</dbReference>
<dbReference type="RefSeq" id="WP_161097471.1">
    <property type="nucleotide sequence ID" value="NZ_WWCW01000046.1"/>
</dbReference>
<protein>
    <submittedName>
        <fullName evidence="1">Uncharacterized protein</fullName>
    </submittedName>
</protein>
<evidence type="ECO:0000313" key="1">
    <source>
        <dbReference type="EMBL" id="MYM88431.1"/>
    </source>
</evidence>
<dbReference type="AlphaFoldDB" id="A0A845G3K4"/>
<proteinExistence type="predicted"/>
<comment type="caution">
    <text evidence="1">The sequence shown here is derived from an EMBL/GenBank/DDBJ whole genome shotgun (WGS) entry which is preliminary data.</text>
</comment>
<dbReference type="Proteomes" id="UP000470302">
    <property type="component" value="Unassembled WGS sequence"/>
</dbReference>